<evidence type="ECO:0000313" key="2">
    <source>
        <dbReference type="EMBL" id="GMH71565.1"/>
    </source>
</evidence>
<comment type="caution">
    <text evidence="2">The sequence shown here is derived from an EMBL/GenBank/DDBJ whole genome shotgun (WGS) entry which is preliminary data.</text>
</comment>
<name>A0A9W7AKH2_9STRA</name>
<dbReference type="EMBL" id="BLQM01000167">
    <property type="protein sequence ID" value="GMH71565.1"/>
    <property type="molecule type" value="Genomic_DNA"/>
</dbReference>
<evidence type="ECO:0000313" key="3">
    <source>
        <dbReference type="Proteomes" id="UP001162640"/>
    </source>
</evidence>
<sequence>MICRYCTQELMTRFEPCPICRKPFTSFDIGVYSGSLWLTSVRNIKELARNEGFNEYFQNQFNNTEASYLRILEVLELSMPHDSEKEKKARGKKKQKKKKDSKKLGIYDACAALGRACCIVSDFEYLRRYTKRAKDGYEEQGE</sequence>
<reference evidence="3" key="1">
    <citation type="journal article" date="2023" name="Commun. Biol.">
        <title>Genome analysis of Parmales, the sister group of diatoms, reveals the evolutionary specialization of diatoms from phago-mixotrophs to photoautotrophs.</title>
        <authorList>
            <person name="Ban H."/>
            <person name="Sato S."/>
            <person name="Yoshikawa S."/>
            <person name="Yamada K."/>
            <person name="Nakamura Y."/>
            <person name="Ichinomiya M."/>
            <person name="Sato N."/>
            <person name="Blanc-Mathieu R."/>
            <person name="Endo H."/>
            <person name="Kuwata A."/>
            <person name="Ogata H."/>
        </authorList>
    </citation>
    <scope>NUCLEOTIDE SEQUENCE [LARGE SCALE GENOMIC DNA]</scope>
</reference>
<feature type="compositionally biased region" description="Basic residues" evidence="1">
    <location>
        <begin position="88"/>
        <end position="101"/>
    </location>
</feature>
<accession>A0A9W7AKH2</accession>
<gene>
    <name evidence="2" type="ORF">TL16_g05685</name>
</gene>
<proteinExistence type="predicted"/>
<organism evidence="2 3">
    <name type="scientific">Triparma laevis f. inornata</name>
    <dbReference type="NCBI Taxonomy" id="1714386"/>
    <lineage>
        <taxon>Eukaryota</taxon>
        <taxon>Sar</taxon>
        <taxon>Stramenopiles</taxon>
        <taxon>Ochrophyta</taxon>
        <taxon>Bolidophyceae</taxon>
        <taxon>Parmales</taxon>
        <taxon>Triparmaceae</taxon>
        <taxon>Triparma</taxon>
    </lineage>
</organism>
<dbReference type="AlphaFoldDB" id="A0A9W7AKH2"/>
<evidence type="ECO:0000256" key="1">
    <source>
        <dbReference type="SAM" id="MobiDB-lite"/>
    </source>
</evidence>
<feature type="region of interest" description="Disordered" evidence="1">
    <location>
        <begin position="82"/>
        <end position="102"/>
    </location>
</feature>
<dbReference type="Proteomes" id="UP001162640">
    <property type="component" value="Unassembled WGS sequence"/>
</dbReference>
<protein>
    <submittedName>
        <fullName evidence="2">Uncharacterized protein</fullName>
    </submittedName>
</protein>